<gene>
    <name evidence="1" type="ORF">K3G42_014148</name>
</gene>
<comment type="caution">
    <text evidence="1">The sequence shown here is derived from an EMBL/GenBank/DDBJ whole genome shotgun (WGS) entry which is preliminary data.</text>
</comment>
<dbReference type="Proteomes" id="UP000827872">
    <property type="component" value="Linkage Group LG09"/>
</dbReference>
<reference evidence="1" key="1">
    <citation type="submission" date="2021-08" db="EMBL/GenBank/DDBJ databases">
        <title>The first chromosome-level gecko genome reveals the dynamic sex chromosomes of Neotropical dwarf geckos (Sphaerodactylidae: Sphaerodactylus).</title>
        <authorList>
            <person name="Pinto B.J."/>
            <person name="Keating S.E."/>
            <person name="Gamble T."/>
        </authorList>
    </citation>
    <scope>NUCLEOTIDE SEQUENCE</scope>
    <source>
        <strain evidence="1">TG3544</strain>
    </source>
</reference>
<keyword evidence="2" id="KW-1185">Reference proteome</keyword>
<organism evidence="1 2">
    <name type="scientific">Sphaerodactylus townsendi</name>
    <dbReference type="NCBI Taxonomy" id="933632"/>
    <lineage>
        <taxon>Eukaryota</taxon>
        <taxon>Metazoa</taxon>
        <taxon>Chordata</taxon>
        <taxon>Craniata</taxon>
        <taxon>Vertebrata</taxon>
        <taxon>Euteleostomi</taxon>
        <taxon>Lepidosauria</taxon>
        <taxon>Squamata</taxon>
        <taxon>Bifurcata</taxon>
        <taxon>Gekkota</taxon>
        <taxon>Sphaerodactylidae</taxon>
        <taxon>Sphaerodactylus</taxon>
    </lineage>
</organism>
<sequence>MVWKTFLLGLNIYCYIERRNVPFPPPSHSCSPTDCRLVHLSEQLLNETSLGSDGINHTACLSLIFPLSHSPCFHCWREPLPLQSNDEKPTATRHNYCCILLSVCRWAAFGAVLSGSCQFEYRITLMWKDFLQKICHIREQIV</sequence>
<dbReference type="EMBL" id="CM037622">
    <property type="protein sequence ID" value="KAH8003182.1"/>
    <property type="molecule type" value="Genomic_DNA"/>
</dbReference>
<evidence type="ECO:0000313" key="2">
    <source>
        <dbReference type="Proteomes" id="UP000827872"/>
    </source>
</evidence>
<accession>A0ACB8FCI3</accession>
<proteinExistence type="predicted"/>
<protein>
    <submittedName>
        <fullName evidence="1">Uncharacterized protein</fullName>
    </submittedName>
</protein>
<evidence type="ECO:0000313" key="1">
    <source>
        <dbReference type="EMBL" id="KAH8003182.1"/>
    </source>
</evidence>
<name>A0ACB8FCI3_9SAUR</name>